<feature type="transmembrane region" description="Helical" evidence="1">
    <location>
        <begin position="325"/>
        <end position="344"/>
    </location>
</feature>
<keyword evidence="1" id="KW-0812">Transmembrane</keyword>
<accession>A0A6J5PBV7</accession>
<sequence>MAEGSRTLKLSILADVDNLKKGLTEANTETETFGTKLGDFGVKAGAAFAVAGAAAAAYAGKLLVDGVKAAIEDEAAQVKLATAIKNVTDATDATVASVESYITQTALAVGVSDDELRPSFARLVKSTGDVEAAMKLQNVALDASVGSGKSLETTSNLIAKAYDGNTAALAKLDIGLTAAELKTMSFDEAIAAVTATYEGSANAAAETFAGKMDRLKIAFDEGKETVGAFVLDAVTPMVTLFVDKVIPTLSTLATDIGEDLQPVFENIGTFIKDTLIPAFTALWDYVDKYVVPIFKATLTPVLAGVKNVFNAIGGLIEDNTGFFKLLGAGITAFLIVAKPFATFLGTTFKVAWSGVALIISGVSAAIQGVVAGINAAIKVVNLLIKGYNIVNNLKPGSKDLALIPELANGGTVSANQPYIVGERGAELFVPNGSGRIVPNNQLGGNGGGNIFINVSGAIDQEGTARRIVDVLNNSYYRGTNGANALAF</sequence>
<dbReference type="EMBL" id="LR797216">
    <property type="protein sequence ID" value="CAB4194653.1"/>
    <property type="molecule type" value="Genomic_DNA"/>
</dbReference>
<evidence type="ECO:0000256" key="1">
    <source>
        <dbReference type="SAM" id="Phobius"/>
    </source>
</evidence>
<dbReference type="EMBL" id="LR796831">
    <property type="protein sequence ID" value="CAB4168612.1"/>
    <property type="molecule type" value="Genomic_DNA"/>
</dbReference>
<keyword evidence="1" id="KW-1133">Transmembrane helix</keyword>
<evidence type="ECO:0008006" key="4">
    <source>
        <dbReference type="Google" id="ProtNLM"/>
    </source>
</evidence>
<organism evidence="2">
    <name type="scientific">uncultured Caudovirales phage</name>
    <dbReference type="NCBI Taxonomy" id="2100421"/>
    <lineage>
        <taxon>Viruses</taxon>
        <taxon>Duplodnaviria</taxon>
        <taxon>Heunggongvirae</taxon>
        <taxon>Uroviricota</taxon>
        <taxon>Caudoviricetes</taxon>
        <taxon>Peduoviridae</taxon>
        <taxon>Maltschvirus</taxon>
        <taxon>Maltschvirus maltsch</taxon>
    </lineage>
</organism>
<protein>
    <recommendedName>
        <fullName evidence="4">Bacteriophage lambda, GpH, tail tape measure, C-terminal</fullName>
    </recommendedName>
</protein>
<evidence type="ECO:0000313" key="2">
    <source>
        <dbReference type="EMBL" id="CAB4168612.1"/>
    </source>
</evidence>
<evidence type="ECO:0000313" key="3">
    <source>
        <dbReference type="EMBL" id="CAB4194653.1"/>
    </source>
</evidence>
<keyword evidence="1" id="KW-0472">Membrane</keyword>
<reference evidence="2" key="1">
    <citation type="submission" date="2020-05" db="EMBL/GenBank/DDBJ databases">
        <authorList>
            <person name="Chiriac C."/>
            <person name="Salcher M."/>
            <person name="Ghai R."/>
            <person name="Kavagutti S V."/>
        </authorList>
    </citation>
    <scope>NUCLEOTIDE SEQUENCE</scope>
</reference>
<proteinExistence type="predicted"/>
<gene>
    <name evidence="3" type="ORF">UFOVP1283_14</name>
    <name evidence="2" type="ORF">UFOVP889_13</name>
</gene>
<feature type="transmembrane region" description="Helical" evidence="1">
    <location>
        <begin position="350"/>
        <end position="377"/>
    </location>
</feature>
<name>A0A6J5PBV7_9CAUD</name>